<comment type="subcellular location">
    <subcellularLocation>
        <location evidence="1">Membrane</location>
        <topology evidence="1">Multi-pass membrane protein</topology>
    </subcellularLocation>
</comment>
<feature type="transmembrane region" description="Helical" evidence="5">
    <location>
        <begin position="390"/>
        <end position="406"/>
    </location>
</feature>
<keyword evidence="4 5" id="KW-0472">Membrane</keyword>
<name>A0A1M4XKR4_9FIRM</name>
<dbReference type="PANTHER" id="PTHR37422:SF13">
    <property type="entry name" value="LIPOPOLYSACCHARIDE BIOSYNTHESIS PROTEIN PA4999-RELATED"/>
    <property type="match status" value="1"/>
</dbReference>
<organism evidence="7 8">
    <name type="scientific">Schwartzia succinivorans DSM 10502</name>
    <dbReference type="NCBI Taxonomy" id="1123243"/>
    <lineage>
        <taxon>Bacteria</taxon>
        <taxon>Bacillati</taxon>
        <taxon>Bacillota</taxon>
        <taxon>Negativicutes</taxon>
        <taxon>Selenomonadales</taxon>
        <taxon>Selenomonadaceae</taxon>
        <taxon>Schwartzia</taxon>
    </lineage>
</organism>
<keyword evidence="7" id="KW-0436">Ligase</keyword>
<gene>
    <name evidence="7" type="ORF">SAMN02745190_01525</name>
</gene>
<keyword evidence="8" id="KW-1185">Reference proteome</keyword>
<evidence type="ECO:0000256" key="5">
    <source>
        <dbReference type="SAM" id="Phobius"/>
    </source>
</evidence>
<feature type="transmembrane region" description="Helical" evidence="5">
    <location>
        <begin position="203"/>
        <end position="220"/>
    </location>
</feature>
<dbReference type="InterPro" id="IPR051533">
    <property type="entry name" value="WaaL-like"/>
</dbReference>
<dbReference type="EMBL" id="FQUG01000005">
    <property type="protein sequence ID" value="SHE94197.1"/>
    <property type="molecule type" value="Genomic_DNA"/>
</dbReference>
<feature type="transmembrane region" description="Helical" evidence="5">
    <location>
        <begin position="329"/>
        <end position="348"/>
    </location>
</feature>
<feature type="transmembrane region" description="Helical" evidence="5">
    <location>
        <begin position="360"/>
        <end position="378"/>
    </location>
</feature>
<evidence type="ECO:0000259" key="6">
    <source>
        <dbReference type="Pfam" id="PF04932"/>
    </source>
</evidence>
<dbReference type="Proteomes" id="UP000184404">
    <property type="component" value="Unassembled WGS sequence"/>
</dbReference>
<feature type="domain" description="O-antigen ligase-related" evidence="6">
    <location>
        <begin position="187"/>
        <end position="337"/>
    </location>
</feature>
<evidence type="ECO:0000256" key="3">
    <source>
        <dbReference type="ARBA" id="ARBA00022989"/>
    </source>
</evidence>
<feature type="transmembrane region" description="Helical" evidence="5">
    <location>
        <begin position="62"/>
        <end position="81"/>
    </location>
</feature>
<dbReference type="PANTHER" id="PTHR37422">
    <property type="entry name" value="TEICHURONIC ACID BIOSYNTHESIS PROTEIN TUAE"/>
    <property type="match status" value="1"/>
</dbReference>
<dbReference type="OrthoDB" id="9806320at2"/>
<feature type="transmembrane region" description="Helical" evidence="5">
    <location>
        <begin position="227"/>
        <end position="246"/>
    </location>
</feature>
<dbReference type="RefSeq" id="WP_072935619.1">
    <property type="nucleotide sequence ID" value="NZ_FQUG01000005.1"/>
</dbReference>
<dbReference type="AlphaFoldDB" id="A0A1M4XKR4"/>
<evidence type="ECO:0000256" key="1">
    <source>
        <dbReference type="ARBA" id="ARBA00004141"/>
    </source>
</evidence>
<evidence type="ECO:0000256" key="4">
    <source>
        <dbReference type="ARBA" id="ARBA00023136"/>
    </source>
</evidence>
<evidence type="ECO:0000256" key="2">
    <source>
        <dbReference type="ARBA" id="ARBA00022692"/>
    </source>
</evidence>
<dbReference type="STRING" id="1123243.SAMN02745190_01525"/>
<dbReference type="Pfam" id="PF04932">
    <property type="entry name" value="Wzy_C"/>
    <property type="match status" value="1"/>
</dbReference>
<evidence type="ECO:0000313" key="7">
    <source>
        <dbReference type="EMBL" id="SHE94197.1"/>
    </source>
</evidence>
<proteinExistence type="predicted"/>
<keyword evidence="3 5" id="KW-1133">Transmembrane helix</keyword>
<dbReference type="GO" id="GO:0016020">
    <property type="term" value="C:membrane"/>
    <property type="evidence" value="ECO:0007669"/>
    <property type="project" value="UniProtKB-SubCell"/>
</dbReference>
<feature type="transmembrane region" description="Helical" evidence="5">
    <location>
        <begin position="113"/>
        <end position="132"/>
    </location>
</feature>
<keyword evidence="2 5" id="KW-0812">Transmembrane</keyword>
<evidence type="ECO:0000313" key="8">
    <source>
        <dbReference type="Proteomes" id="UP000184404"/>
    </source>
</evidence>
<reference evidence="7 8" key="1">
    <citation type="submission" date="2016-11" db="EMBL/GenBank/DDBJ databases">
        <authorList>
            <person name="Jaros S."/>
            <person name="Januszkiewicz K."/>
            <person name="Wedrychowicz H."/>
        </authorList>
    </citation>
    <scope>NUCLEOTIDE SEQUENCE [LARGE SCALE GENOMIC DNA]</scope>
    <source>
        <strain evidence="7 8">DSM 10502</strain>
    </source>
</reference>
<feature type="transmembrane region" description="Helical" evidence="5">
    <location>
        <begin position="152"/>
        <end position="172"/>
    </location>
</feature>
<dbReference type="InterPro" id="IPR007016">
    <property type="entry name" value="O-antigen_ligase-rel_domated"/>
</dbReference>
<dbReference type="GO" id="GO:0016874">
    <property type="term" value="F:ligase activity"/>
    <property type="evidence" value="ECO:0007669"/>
    <property type="project" value="UniProtKB-KW"/>
</dbReference>
<accession>A0A1M4XKR4</accession>
<sequence>MGNGKWRQASFWNKLMYWDLLLLALAANVSTGASSVAVGLGVLFVILQYVFTKELPEFDKGIGKVFAAFFAIQMLIAALSMDPGVSFRTISGELHRFFILFFDLMYLKDKKQIWNVLMLFVLSAFVNDVEALRQAWKSGFNNPHLVHGFNNTHTFLASQCLVAIPAALFASVQPCIEKWKRNFALFTAVFSVAILFISGTRGAWVALALVILAFILLSRVNVKMAVALAVLVGVMAAVSVAFMPWFHQRAVSITDIKHRANTERILMWESALQIIQDYPVHGIGQDIFVYQYNTKYISPLARERAPEGHPEKGHGHPHNYILKITSEGGVLGLAAFLMFYGYLVYRLWLMYRQEYGKTPIPCGMAGLLLFIGILAEGMTDTNMNQVPIMRAYWLSMGIYFVAWSLRQKNESGESKSD</sequence>
<protein>
    <submittedName>
        <fullName evidence="7">O-antigen ligase</fullName>
    </submittedName>
</protein>
<feature type="transmembrane region" description="Helical" evidence="5">
    <location>
        <begin position="20"/>
        <end position="50"/>
    </location>
</feature>